<evidence type="ECO:0000313" key="4">
    <source>
        <dbReference type="EMBL" id="KKL54714.1"/>
    </source>
</evidence>
<protein>
    <recommendedName>
        <fullName evidence="5">Trimethylamine methyltransferase MttB</fullName>
    </recommendedName>
</protein>
<evidence type="ECO:0000256" key="3">
    <source>
        <dbReference type="ARBA" id="ARBA00022679"/>
    </source>
</evidence>
<comment type="similarity">
    <text evidence="1">Belongs to the trimethylamine methyltransferase family.</text>
</comment>
<dbReference type="GO" id="GO:0015948">
    <property type="term" value="P:methanogenesis"/>
    <property type="evidence" value="ECO:0007669"/>
    <property type="project" value="InterPro"/>
</dbReference>
<name>A0A0F9CZE6_9ZZZZ</name>
<evidence type="ECO:0008006" key="5">
    <source>
        <dbReference type="Google" id="ProtNLM"/>
    </source>
</evidence>
<dbReference type="EMBL" id="LAZR01031102">
    <property type="protein sequence ID" value="KKL54714.1"/>
    <property type="molecule type" value="Genomic_DNA"/>
</dbReference>
<reference evidence="4" key="1">
    <citation type="journal article" date="2015" name="Nature">
        <title>Complex archaea that bridge the gap between prokaryotes and eukaryotes.</title>
        <authorList>
            <person name="Spang A."/>
            <person name="Saw J.H."/>
            <person name="Jorgensen S.L."/>
            <person name="Zaremba-Niedzwiedzka K."/>
            <person name="Martijn J."/>
            <person name="Lind A.E."/>
            <person name="van Eijk R."/>
            <person name="Schleper C."/>
            <person name="Guy L."/>
            <person name="Ettema T.J."/>
        </authorList>
    </citation>
    <scope>NUCLEOTIDE SEQUENCE</scope>
</reference>
<accession>A0A0F9CZE6</accession>
<dbReference type="AlphaFoldDB" id="A0A0F9CZE6"/>
<dbReference type="GO" id="GO:0008168">
    <property type="term" value="F:methyltransferase activity"/>
    <property type="evidence" value="ECO:0007669"/>
    <property type="project" value="UniProtKB-KW"/>
</dbReference>
<sequence length="322" mass="33966">MYRGLQPGISTFEGWGLNMFTDDELCEIHLATLDVLQNYGVGVHCDEALDIFENGGASVDRERNHVKIAPHLVEDAIRSAPSTILLAGRTPEYDVTLQGGRVGFTSFGAGVMVIDPFTGEYRESNKKDVAATALACDALVNVDIYSSAVVARDVEYATDLNEAEAFLTNTSKHCHHIDLTGGAGAKKFFEMAAAIVGGMDKLRERPLVSALVCPTSPLELHTHTAEIIIECAKAGIPVNVLSMAMSGASAPVSIAGTLVTHNAEVLAGIVLNQLTVKGAPVIYGSSTTTFDLTYATAPVGAPELGMISAGVVALARKYMLPS</sequence>
<feature type="non-terminal residue" evidence="4">
    <location>
        <position position="322"/>
    </location>
</feature>
<proteinExistence type="inferred from homology"/>
<keyword evidence="2" id="KW-0489">Methyltransferase</keyword>
<dbReference type="InterPro" id="IPR038601">
    <property type="entry name" value="MttB-like_sf"/>
</dbReference>
<evidence type="ECO:0000256" key="2">
    <source>
        <dbReference type="ARBA" id="ARBA00022603"/>
    </source>
</evidence>
<gene>
    <name evidence="4" type="ORF">LCGC14_2262630</name>
</gene>
<keyword evidence="3" id="KW-0808">Transferase</keyword>
<dbReference type="Gene3D" id="3.20.20.480">
    <property type="entry name" value="Trimethylamine methyltransferase-like"/>
    <property type="match status" value="1"/>
</dbReference>
<evidence type="ECO:0000256" key="1">
    <source>
        <dbReference type="ARBA" id="ARBA00007137"/>
    </source>
</evidence>
<dbReference type="GO" id="GO:0032259">
    <property type="term" value="P:methylation"/>
    <property type="evidence" value="ECO:0007669"/>
    <property type="project" value="UniProtKB-KW"/>
</dbReference>
<dbReference type="Pfam" id="PF06253">
    <property type="entry name" value="MTTB"/>
    <property type="match status" value="1"/>
</dbReference>
<comment type="caution">
    <text evidence="4">The sequence shown here is derived from an EMBL/GenBank/DDBJ whole genome shotgun (WGS) entry which is preliminary data.</text>
</comment>
<dbReference type="InterPro" id="IPR010426">
    <property type="entry name" value="MTTB_MeTrfase"/>
</dbReference>
<organism evidence="4">
    <name type="scientific">marine sediment metagenome</name>
    <dbReference type="NCBI Taxonomy" id="412755"/>
    <lineage>
        <taxon>unclassified sequences</taxon>
        <taxon>metagenomes</taxon>
        <taxon>ecological metagenomes</taxon>
    </lineage>
</organism>